<feature type="region of interest" description="Disordered" evidence="1">
    <location>
        <begin position="38"/>
        <end position="96"/>
    </location>
</feature>
<organism evidence="2 3">
    <name type="scientific">Austropuccinia psidii MF-1</name>
    <dbReference type="NCBI Taxonomy" id="1389203"/>
    <lineage>
        <taxon>Eukaryota</taxon>
        <taxon>Fungi</taxon>
        <taxon>Dikarya</taxon>
        <taxon>Basidiomycota</taxon>
        <taxon>Pucciniomycotina</taxon>
        <taxon>Pucciniomycetes</taxon>
        <taxon>Pucciniales</taxon>
        <taxon>Sphaerophragmiaceae</taxon>
        <taxon>Austropuccinia</taxon>
    </lineage>
</organism>
<reference evidence="2" key="1">
    <citation type="submission" date="2021-03" db="EMBL/GenBank/DDBJ databases">
        <title>Draft genome sequence of rust myrtle Austropuccinia psidii MF-1, a brazilian biotype.</title>
        <authorList>
            <person name="Quecine M.C."/>
            <person name="Pachon D.M.R."/>
            <person name="Bonatelli M.L."/>
            <person name="Correr F.H."/>
            <person name="Franceschini L.M."/>
            <person name="Leite T.F."/>
            <person name="Margarido G.R.A."/>
            <person name="Almeida C.A."/>
            <person name="Ferrarezi J.A."/>
            <person name="Labate C.A."/>
        </authorList>
    </citation>
    <scope>NUCLEOTIDE SEQUENCE</scope>
    <source>
        <strain evidence="2">MF-1</strain>
    </source>
</reference>
<protein>
    <submittedName>
        <fullName evidence="2">Uncharacterized protein</fullName>
    </submittedName>
</protein>
<evidence type="ECO:0000256" key="1">
    <source>
        <dbReference type="SAM" id="MobiDB-lite"/>
    </source>
</evidence>
<keyword evidence="3" id="KW-1185">Reference proteome</keyword>
<evidence type="ECO:0000313" key="2">
    <source>
        <dbReference type="EMBL" id="MBW0551779.1"/>
    </source>
</evidence>
<dbReference type="Proteomes" id="UP000765509">
    <property type="component" value="Unassembled WGS sequence"/>
</dbReference>
<evidence type="ECO:0000313" key="3">
    <source>
        <dbReference type="Proteomes" id="UP000765509"/>
    </source>
</evidence>
<proteinExistence type="predicted"/>
<dbReference type="EMBL" id="AVOT02057726">
    <property type="protein sequence ID" value="MBW0551779.1"/>
    <property type="molecule type" value="Genomic_DNA"/>
</dbReference>
<name>A0A9Q3P7Z3_9BASI</name>
<accession>A0A9Q3P7Z3</accession>
<feature type="compositionally biased region" description="Polar residues" evidence="1">
    <location>
        <begin position="82"/>
        <end position="95"/>
    </location>
</feature>
<gene>
    <name evidence="2" type="ORF">O181_091494</name>
</gene>
<comment type="caution">
    <text evidence="2">The sequence shown here is derived from an EMBL/GenBank/DDBJ whole genome shotgun (WGS) entry which is preliminary data.</text>
</comment>
<sequence length="109" mass="12567">MNSFLTVREFLGHPKTFKLLNRWHKLMEMIKRMLLTAECRKNNPSPPKQVPKTGPVASIRDSNMKKQPQAHNKGEGKAPATKPNSQGYRISNIQKDTMENVFQMARKMM</sequence>
<dbReference type="AlphaFoldDB" id="A0A9Q3P7Z3"/>